<dbReference type="InterPro" id="IPR005069">
    <property type="entry name" value="Nucl-diP-sugar_transferase"/>
</dbReference>
<evidence type="ECO:0000313" key="2">
    <source>
        <dbReference type="EMBL" id="ATC63283.1"/>
    </source>
</evidence>
<evidence type="ECO:0000259" key="1">
    <source>
        <dbReference type="Pfam" id="PF03407"/>
    </source>
</evidence>
<name>A0A290Q4D2_9BACT</name>
<keyword evidence="3" id="KW-1185">Reference proteome</keyword>
<gene>
    <name evidence="2" type="ORF">CMV30_04550</name>
</gene>
<dbReference type="SUPFAM" id="SSF53448">
    <property type="entry name" value="Nucleotide-diphospho-sugar transferases"/>
    <property type="match status" value="1"/>
</dbReference>
<organism evidence="2 3">
    <name type="scientific">Nibricoccus aquaticus</name>
    <dbReference type="NCBI Taxonomy" id="2576891"/>
    <lineage>
        <taxon>Bacteria</taxon>
        <taxon>Pseudomonadati</taxon>
        <taxon>Verrucomicrobiota</taxon>
        <taxon>Opitutia</taxon>
        <taxon>Opitutales</taxon>
        <taxon>Opitutaceae</taxon>
        <taxon>Nibricoccus</taxon>
    </lineage>
</organism>
<evidence type="ECO:0000313" key="3">
    <source>
        <dbReference type="Proteomes" id="UP000217265"/>
    </source>
</evidence>
<dbReference type="RefSeq" id="WP_096054915.1">
    <property type="nucleotide sequence ID" value="NZ_CP023344.1"/>
</dbReference>
<dbReference type="Proteomes" id="UP000217265">
    <property type="component" value="Chromosome"/>
</dbReference>
<accession>A0A290Q4D2</accession>
<protein>
    <recommendedName>
        <fullName evidence="1">Nucleotide-diphospho-sugar transferase domain-containing protein</fullName>
    </recommendedName>
</protein>
<dbReference type="InterPro" id="IPR029044">
    <property type="entry name" value="Nucleotide-diphossugar_trans"/>
</dbReference>
<dbReference type="KEGG" id="vbh:CMV30_04550"/>
<reference evidence="2 3" key="1">
    <citation type="submission" date="2017-09" db="EMBL/GenBank/DDBJ databases">
        <title>Complete genome sequence of Verrucomicrobial strain HZ-65, isolated from freshwater.</title>
        <authorList>
            <person name="Choi A."/>
        </authorList>
    </citation>
    <scope>NUCLEOTIDE SEQUENCE [LARGE SCALE GENOMIC DNA]</scope>
    <source>
        <strain evidence="2 3">HZ-65</strain>
    </source>
</reference>
<dbReference type="Pfam" id="PF03407">
    <property type="entry name" value="Nucleotid_trans"/>
    <property type="match status" value="1"/>
</dbReference>
<dbReference type="Gene3D" id="3.90.550.10">
    <property type="entry name" value="Spore Coat Polysaccharide Biosynthesis Protein SpsA, Chain A"/>
    <property type="match status" value="1"/>
</dbReference>
<dbReference type="OrthoDB" id="181606at2"/>
<proteinExistence type="predicted"/>
<sequence length="248" mass="28278">MKTPARRGALYIVSGHPRYLEEAEFSARMLRKFNPGLPIAFASPSRKFKSRHADIFCQLDPLDHPLKYKPLGLLNSPFEETLFLDSDTQVKGDLTSLLALFDRADLAAAHDLLADWSVTPPRFLSYTDPDHFNTGVLLVRRTPATTALLTEWYDRTRAQDAAVMRPGIFCDQHWFNTLVLEEKAAQRHGVPLTTFDNRLYNVRPQMVDPMTAEGIFDAARILHFRGNSQKRPLLRRILSSLKKTLTRS</sequence>
<dbReference type="AlphaFoldDB" id="A0A290Q4D2"/>
<feature type="domain" description="Nucleotide-diphospho-sugar transferase" evidence="1">
    <location>
        <begin position="82"/>
        <end position="197"/>
    </location>
</feature>
<dbReference type="EMBL" id="CP023344">
    <property type="protein sequence ID" value="ATC63283.1"/>
    <property type="molecule type" value="Genomic_DNA"/>
</dbReference>